<feature type="transmembrane region" description="Helical" evidence="2">
    <location>
        <begin position="173"/>
        <end position="196"/>
    </location>
</feature>
<feature type="compositionally biased region" description="Basic and acidic residues" evidence="1">
    <location>
        <begin position="207"/>
        <end position="219"/>
    </location>
</feature>
<keyword evidence="4" id="KW-1185">Reference proteome</keyword>
<proteinExistence type="predicted"/>
<feature type="transmembrane region" description="Helical" evidence="2">
    <location>
        <begin position="15"/>
        <end position="37"/>
    </location>
</feature>
<reference evidence="3" key="1">
    <citation type="journal article" date="2020" name="Stud. Mycol.">
        <title>101 Dothideomycetes genomes: a test case for predicting lifestyles and emergence of pathogens.</title>
        <authorList>
            <person name="Haridas S."/>
            <person name="Albert R."/>
            <person name="Binder M."/>
            <person name="Bloem J."/>
            <person name="Labutti K."/>
            <person name="Salamov A."/>
            <person name="Andreopoulos B."/>
            <person name="Baker S."/>
            <person name="Barry K."/>
            <person name="Bills G."/>
            <person name="Bluhm B."/>
            <person name="Cannon C."/>
            <person name="Castanera R."/>
            <person name="Culley D."/>
            <person name="Daum C."/>
            <person name="Ezra D."/>
            <person name="Gonzalez J."/>
            <person name="Henrissat B."/>
            <person name="Kuo A."/>
            <person name="Liang C."/>
            <person name="Lipzen A."/>
            <person name="Lutzoni F."/>
            <person name="Magnuson J."/>
            <person name="Mondo S."/>
            <person name="Nolan M."/>
            <person name="Ohm R."/>
            <person name="Pangilinan J."/>
            <person name="Park H.-J."/>
            <person name="Ramirez L."/>
            <person name="Alfaro M."/>
            <person name="Sun H."/>
            <person name="Tritt A."/>
            <person name="Yoshinaga Y."/>
            <person name="Zwiers L.-H."/>
            <person name="Turgeon B."/>
            <person name="Goodwin S."/>
            <person name="Spatafora J."/>
            <person name="Crous P."/>
            <person name="Grigoriev I."/>
        </authorList>
    </citation>
    <scope>NUCLEOTIDE SEQUENCE</scope>
    <source>
        <strain evidence="3">CBS 627.86</strain>
    </source>
</reference>
<protein>
    <submittedName>
        <fullName evidence="3">Uncharacterized protein</fullName>
    </submittedName>
</protein>
<evidence type="ECO:0000313" key="3">
    <source>
        <dbReference type="EMBL" id="KAF2109650.1"/>
    </source>
</evidence>
<evidence type="ECO:0000256" key="2">
    <source>
        <dbReference type="SAM" id="Phobius"/>
    </source>
</evidence>
<feature type="transmembrane region" description="Helical" evidence="2">
    <location>
        <begin position="108"/>
        <end position="127"/>
    </location>
</feature>
<dbReference type="EMBL" id="ML977341">
    <property type="protein sequence ID" value="KAF2109650.1"/>
    <property type="molecule type" value="Genomic_DNA"/>
</dbReference>
<feature type="transmembrane region" description="Helical" evidence="2">
    <location>
        <begin position="83"/>
        <end position="101"/>
    </location>
</feature>
<keyword evidence="2" id="KW-1133">Transmembrane helix</keyword>
<gene>
    <name evidence="3" type="ORF">BDV96DRAFT_604541</name>
</gene>
<accession>A0A6A5YRJ2</accession>
<keyword evidence="2" id="KW-0812">Transmembrane</keyword>
<organism evidence="3 4">
    <name type="scientific">Lophiotrema nucula</name>
    <dbReference type="NCBI Taxonomy" id="690887"/>
    <lineage>
        <taxon>Eukaryota</taxon>
        <taxon>Fungi</taxon>
        <taxon>Dikarya</taxon>
        <taxon>Ascomycota</taxon>
        <taxon>Pezizomycotina</taxon>
        <taxon>Dothideomycetes</taxon>
        <taxon>Pleosporomycetidae</taxon>
        <taxon>Pleosporales</taxon>
        <taxon>Lophiotremataceae</taxon>
        <taxon>Lophiotrema</taxon>
    </lineage>
</organism>
<feature type="region of interest" description="Disordered" evidence="1">
    <location>
        <begin position="207"/>
        <end position="226"/>
    </location>
</feature>
<name>A0A6A5YRJ2_9PLEO</name>
<dbReference type="Proteomes" id="UP000799770">
    <property type="component" value="Unassembled WGS sequence"/>
</dbReference>
<keyword evidence="2" id="KW-0472">Membrane</keyword>
<sequence>MVSCFLPRQWRWPKVMLAFLIAEFPFTVANLALFGIASPNLYRTKLWQEGSDHGWASRPDTVLYSIANHQPVHTPLVWSNFNTQYNLVIGVLSMFFYLVKFTLYIMDVFYPILSLVLHLPLLAIWAYSLHVQTAADTIDPQQLNHGAPWYITKNCNVASTHTLKGYCEQAKSAFAVSVCMLAVMFLFTLLTLYSLWPTKDARRAHESRVAEKKAEKEKFASSPYDNEMTAEEQWQHMWELQQLPRTPGTAGGMKSPITPRTRAFQELHGGAQGYYGQQGGYGQKGFQEHELLFAMHEGRSASLNWNENIHNTVRTSFGAADVHGPSSLERVVYFACPRCCFYARKLWHHRHSRPTATKSVENNGKANFEAGSAGYNLEHSANGEDLIAAALAMSRGLDVQPGSM</sequence>
<dbReference type="AlphaFoldDB" id="A0A6A5YRJ2"/>
<evidence type="ECO:0000256" key="1">
    <source>
        <dbReference type="SAM" id="MobiDB-lite"/>
    </source>
</evidence>
<evidence type="ECO:0000313" key="4">
    <source>
        <dbReference type="Proteomes" id="UP000799770"/>
    </source>
</evidence>
<dbReference type="OrthoDB" id="5352400at2759"/>